<dbReference type="Gene3D" id="3.40.30.10">
    <property type="entry name" value="Glutaredoxin"/>
    <property type="match status" value="1"/>
</dbReference>
<accession>A0A9P6EV54</accession>
<dbReference type="OrthoDB" id="412788at2759"/>
<dbReference type="PANTHER" id="PTHR45374">
    <property type="entry name" value="GLUTATHIONE S-TRANSFERASE TCHQD"/>
    <property type="match status" value="1"/>
</dbReference>
<evidence type="ECO:0000259" key="1">
    <source>
        <dbReference type="PROSITE" id="PS50404"/>
    </source>
</evidence>
<dbReference type="InterPro" id="IPR044617">
    <property type="entry name" value="TCHQD"/>
</dbReference>
<name>A0A9P6EV54_9AGAR</name>
<sequence length="349" mass="38767">MPDLPKAALYYSPISVWSAVVQIAVEEKGYSPDELDFRIVDLAKGENFDPTFLRINPKATVPTLVVPYENALTEADDSRYKALTETKTIIEFLDKSRSALSHTHSTSTAPAPALTPATIAGANICKTIIDEVLHSNEANPNTLRYVNARDDATLRALAKDTLPNLLERQKALSSYLSQSEKGEIKVSDKVKKLWLEKLDATNVMVTVLVDAEKKVEELDEKAQANRIAFFKTAKQAWETNLGGMLTLLSKTMVGPFACGDQFSTADLHLTGWFTRIVKLVGGTASDDGNAVVKKLEDHIGGGFKLTKEHLTEQPRRDTPKPDKQARLAVFWDAVKERRSWKKIYMDGLY</sequence>
<dbReference type="PANTHER" id="PTHR45374:SF1">
    <property type="entry name" value="GLUTATHIONE S-TRANSFERASE TCHQD"/>
    <property type="match status" value="1"/>
</dbReference>
<dbReference type="EMBL" id="MU157824">
    <property type="protein sequence ID" value="KAF9535453.1"/>
    <property type="molecule type" value="Genomic_DNA"/>
</dbReference>
<dbReference type="Pfam" id="PF13417">
    <property type="entry name" value="GST_N_3"/>
    <property type="match status" value="1"/>
</dbReference>
<dbReference type="InterPro" id="IPR004045">
    <property type="entry name" value="Glutathione_S-Trfase_N"/>
</dbReference>
<dbReference type="CDD" id="cd00299">
    <property type="entry name" value="GST_C_family"/>
    <property type="match status" value="1"/>
</dbReference>
<evidence type="ECO:0000313" key="3">
    <source>
        <dbReference type="Proteomes" id="UP000807306"/>
    </source>
</evidence>
<dbReference type="AlphaFoldDB" id="A0A9P6EV54"/>
<proteinExistence type="predicted"/>
<gene>
    <name evidence="2" type="ORF">CPB83DRAFT_888166</name>
</gene>
<comment type="caution">
    <text evidence="2">The sequence shown here is derived from an EMBL/GenBank/DDBJ whole genome shotgun (WGS) entry which is preliminary data.</text>
</comment>
<dbReference type="PROSITE" id="PS50404">
    <property type="entry name" value="GST_NTER"/>
    <property type="match status" value="1"/>
</dbReference>
<reference evidence="2" key="1">
    <citation type="submission" date="2020-11" db="EMBL/GenBank/DDBJ databases">
        <authorList>
            <consortium name="DOE Joint Genome Institute"/>
            <person name="Ahrendt S."/>
            <person name="Riley R."/>
            <person name="Andreopoulos W."/>
            <person name="Labutti K."/>
            <person name="Pangilinan J."/>
            <person name="Ruiz-Duenas F.J."/>
            <person name="Barrasa J.M."/>
            <person name="Sanchez-Garcia M."/>
            <person name="Camarero S."/>
            <person name="Miyauchi S."/>
            <person name="Serrano A."/>
            <person name="Linde D."/>
            <person name="Babiker R."/>
            <person name="Drula E."/>
            <person name="Ayuso-Fernandez I."/>
            <person name="Pacheco R."/>
            <person name="Padilla G."/>
            <person name="Ferreira P."/>
            <person name="Barriuso J."/>
            <person name="Kellner H."/>
            <person name="Castanera R."/>
            <person name="Alfaro M."/>
            <person name="Ramirez L."/>
            <person name="Pisabarro A.G."/>
            <person name="Kuo A."/>
            <person name="Tritt A."/>
            <person name="Lipzen A."/>
            <person name="He G."/>
            <person name="Yan M."/>
            <person name="Ng V."/>
            <person name="Cullen D."/>
            <person name="Martin F."/>
            <person name="Rosso M.-N."/>
            <person name="Henrissat B."/>
            <person name="Hibbett D."/>
            <person name="Martinez A.T."/>
            <person name="Grigoriev I.V."/>
        </authorList>
    </citation>
    <scope>NUCLEOTIDE SEQUENCE</scope>
    <source>
        <strain evidence="2">CBS 506.95</strain>
    </source>
</reference>
<dbReference type="Proteomes" id="UP000807306">
    <property type="component" value="Unassembled WGS sequence"/>
</dbReference>
<dbReference type="GO" id="GO:0004364">
    <property type="term" value="F:glutathione transferase activity"/>
    <property type="evidence" value="ECO:0007669"/>
    <property type="project" value="InterPro"/>
</dbReference>
<protein>
    <recommendedName>
        <fullName evidence="1">GST N-terminal domain-containing protein</fullName>
    </recommendedName>
</protein>
<dbReference type="SUPFAM" id="SSF52833">
    <property type="entry name" value="Thioredoxin-like"/>
    <property type="match status" value="1"/>
</dbReference>
<evidence type="ECO:0000313" key="2">
    <source>
        <dbReference type="EMBL" id="KAF9535453.1"/>
    </source>
</evidence>
<organism evidence="2 3">
    <name type="scientific">Crepidotus variabilis</name>
    <dbReference type="NCBI Taxonomy" id="179855"/>
    <lineage>
        <taxon>Eukaryota</taxon>
        <taxon>Fungi</taxon>
        <taxon>Dikarya</taxon>
        <taxon>Basidiomycota</taxon>
        <taxon>Agaricomycotina</taxon>
        <taxon>Agaricomycetes</taxon>
        <taxon>Agaricomycetidae</taxon>
        <taxon>Agaricales</taxon>
        <taxon>Agaricineae</taxon>
        <taxon>Crepidotaceae</taxon>
        <taxon>Crepidotus</taxon>
    </lineage>
</organism>
<dbReference type="InterPro" id="IPR036249">
    <property type="entry name" value="Thioredoxin-like_sf"/>
</dbReference>
<feature type="domain" description="GST N-terminal" evidence="1">
    <location>
        <begin position="5"/>
        <end position="101"/>
    </location>
</feature>
<keyword evidence="3" id="KW-1185">Reference proteome</keyword>